<sequence length="235" mass="24208">MGVEEHRGSKWGRSGDPRPARSPRLTQVRVLQNAVRYVGRVAVQVPAFLAEKDLAELTTPAARLLRLLGLQHARLLLRGVPPPAVRPGPLTLGAPRRARGAPLTGPPAPGSPSPVRPAPAPPHRSASAAGPRSRAKGSSQLQKPLSARRSSATCWALGSWRSGLYDTVSRSWAPSASRASASPCSALSAGCLPSSSSSDPDSSVSSSRTPGSSGSFFHKGVFTPAGGAGGEEVVP</sequence>
<feature type="region of interest" description="Disordered" evidence="1">
    <location>
        <begin position="178"/>
        <end position="235"/>
    </location>
</feature>
<feature type="compositionally biased region" description="Low complexity" evidence="1">
    <location>
        <begin position="178"/>
        <end position="215"/>
    </location>
</feature>
<feature type="compositionally biased region" description="Basic and acidic residues" evidence="1">
    <location>
        <begin position="1"/>
        <end position="19"/>
    </location>
</feature>
<proteinExistence type="predicted"/>
<feature type="compositionally biased region" description="Low complexity" evidence="1">
    <location>
        <begin position="87"/>
        <end position="103"/>
    </location>
</feature>
<evidence type="ECO:0000313" key="3">
    <source>
        <dbReference type="Proteomes" id="UP001314169"/>
    </source>
</evidence>
<dbReference type="EMBL" id="OY882873">
    <property type="protein sequence ID" value="CAK6438263.1"/>
    <property type="molecule type" value="Genomic_DNA"/>
</dbReference>
<feature type="region of interest" description="Disordered" evidence="1">
    <location>
        <begin position="1"/>
        <end position="25"/>
    </location>
</feature>
<evidence type="ECO:0000313" key="2">
    <source>
        <dbReference type="EMBL" id="CAK6438263.1"/>
    </source>
</evidence>
<name>A0ABN9ZKY2_PIPNA</name>
<gene>
    <name evidence="2" type="ORF">MPIPNATIZW_LOCUS6569</name>
</gene>
<reference evidence="2" key="1">
    <citation type="submission" date="2023-12" db="EMBL/GenBank/DDBJ databases">
        <authorList>
            <person name="Brown T."/>
        </authorList>
    </citation>
    <scope>NUCLEOTIDE SEQUENCE</scope>
</reference>
<dbReference type="Proteomes" id="UP001314169">
    <property type="component" value="Chromosome 16"/>
</dbReference>
<feature type="region of interest" description="Disordered" evidence="1">
    <location>
        <begin position="79"/>
        <end position="146"/>
    </location>
</feature>
<feature type="compositionally biased region" description="Gly residues" evidence="1">
    <location>
        <begin position="226"/>
        <end position="235"/>
    </location>
</feature>
<organism evidence="2 3">
    <name type="scientific">Pipistrellus nathusii</name>
    <name type="common">Nathusius' pipistrelle</name>
    <dbReference type="NCBI Taxonomy" id="59473"/>
    <lineage>
        <taxon>Eukaryota</taxon>
        <taxon>Metazoa</taxon>
        <taxon>Chordata</taxon>
        <taxon>Craniata</taxon>
        <taxon>Vertebrata</taxon>
        <taxon>Euteleostomi</taxon>
        <taxon>Mammalia</taxon>
        <taxon>Eutheria</taxon>
        <taxon>Laurasiatheria</taxon>
        <taxon>Chiroptera</taxon>
        <taxon>Yangochiroptera</taxon>
        <taxon>Vespertilionidae</taxon>
        <taxon>Pipistrellus</taxon>
    </lineage>
</organism>
<evidence type="ECO:0000256" key="1">
    <source>
        <dbReference type="SAM" id="MobiDB-lite"/>
    </source>
</evidence>
<feature type="compositionally biased region" description="Low complexity" evidence="1">
    <location>
        <begin position="123"/>
        <end position="139"/>
    </location>
</feature>
<feature type="compositionally biased region" description="Pro residues" evidence="1">
    <location>
        <begin position="104"/>
        <end position="122"/>
    </location>
</feature>
<keyword evidence="3" id="KW-1185">Reference proteome</keyword>
<accession>A0ABN9ZKY2</accession>
<protein>
    <submittedName>
        <fullName evidence="2">Uncharacterized protein</fullName>
    </submittedName>
</protein>